<dbReference type="InterPro" id="IPR000182">
    <property type="entry name" value="GNAT_dom"/>
</dbReference>
<sequence>MLIRRASNQELHFIQSYAPIVQQEATLGYMNGNAQMINYDMTQHYKGEYHVIVEKGVLCGWILIGETQMPYKEEVIGMILELYVLPRWRKHGCGEALMRYALEICKKKGFGKVQLNVFAGNNAKKLYDKLGFHDVSTMMERNI</sequence>
<dbReference type="InterPro" id="IPR050680">
    <property type="entry name" value="YpeA/RimI_acetyltransf"/>
</dbReference>
<keyword evidence="5" id="KW-1185">Reference proteome</keyword>
<keyword evidence="2 4" id="KW-0012">Acyltransferase</keyword>
<dbReference type="EC" id="2.3.-.-" evidence="4"/>
<comment type="caution">
    <text evidence="4">The sequence shown here is derived from an EMBL/GenBank/DDBJ whole genome shotgun (WGS) entry which is preliminary data.</text>
</comment>
<evidence type="ECO:0000313" key="5">
    <source>
        <dbReference type="Proteomes" id="UP001589833"/>
    </source>
</evidence>
<dbReference type="PANTHER" id="PTHR43420">
    <property type="entry name" value="ACETYLTRANSFERASE"/>
    <property type="match status" value="1"/>
</dbReference>
<accession>A0ABV6NKG8</accession>
<evidence type="ECO:0000256" key="2">
    <source>
        <dbReference type="ARBA" id="ARBA00023315"/>
    </source>
</evidence>
<keyword evidence="1 4" id="KW-0808">Transferase</keyword>
<proteinExistence type="predicted"/>
<reference evidence="4 5" key="1">
    <citation type="submission" date="2024-09" db="EMBL/GenBank/DDBJ databases">
        <authorList>
            <person name="Sun Q."/>
            <person name="Mori K."/>
        </authorList>
    </citation>
    <scope>NUCLEOTIDE SEQUENCE [LARGE SCALE GENOMIC DNA]</scope>
    <source>
        <strain evidence="4 5">NCAIM B.02301</strain>
    </source>
</reference>
<dbReference type="PROSITE" id="PS51186">
    <property type="entry name" value="GNAT"/>
    <property type="match status" value="1"/>
</dbReference>
<dbReference type="Pfam" id="PF00583">
    <property type="entry name" value="Acetyltransf_1"/>
    <property type="match status" value="1"/>
</dbReference>
<gene>
    <name evidence="4" type="ORF">ACFFH4_19770</name>
</gene>
<dbReference type="GO" id="GO:0016746">
    <property type="term" value="F:acyltransferase activity"/>
    <property type="evidence" value="ECO:0007669"/>
    <property type="project" value="UniProtKB-KW"/>
</dbReference>
<dbReference type="InterPro" id="IPR016181">
    <property type="entry name" value="Acyl_CoA_acyltransferase"/>
</dbReference>
<feature type="domain" description="N-acetyltransferase" evidence="3">
    <location>
        <begin position="1"/>
        <end position="143"/>
    </location>
</feature>
<organism evidence="4 5">
    <name type="scientific">Halalkalibacter alkalisediminis</name>
    <dbReference type="NCBI Taxonomy" id="935616"/>
    <lineage>
        <taxon>Bacteria</taxon>
        <taxon>Bacillati</taxon>
        <taxon>Bacillota</taxon>
        <taxon>Bacilli</taxon>
        <taxon>Bacillales</taxon>
        <taxon>Bacillaceae</taxon>
        <taxon>Halalkalibacter</taxon>
    </lineage>
</organism>
<dbReference type="RefSeq" id="WP_273842616.1">
    <property type="nucleotide sequence ID" value="NZ_JAQQWT010000005.1"/>
</dbReference>
<evidence type="ECO:0000259" key="3">
    <source>
        <dbReference type="PROSITE" id="PS51186"/>
    </source>
</evidence>
<evidence type="ECO:0000313" key="4">
    <source>
        <dbReference type="EMBL" id="MFC0561189.1"/>
    </source>
</evidence>
<dbReference type="Gene3D" id="3.40.630.30">
    <property type="match status" value="1"/>
</dbReference>
<dbReference type="EMBL" id="JBHLTR010000054">
    <property type="protein sequence ID" value="MFC0561189.1"/>
    <property type="molecule type" value="Genomic_DNA"/>
</dbReference>
<evidence type="ECO:0000256" key="1">
    <source>
        <dbReference type="ARBA" id="ARBA00022679"/>
    </source>
</evidence>
<protein>
    <submittedName>
        <fullName evidence="4">GNAT family N-acetyltransferase</fullName>
        <ecNumber evidence="4">2.3.-.-</ecNumber>
    </submittedName>
</protein>
<dbReference type="Proteomes" id="UP001589833">
    <property type="component" value="Unassembled WGS sequence"/>
</dbReference>
<dbReference type="CDD" id="cd04301">
    <property type="entry name" value="NAT_SF"/>
    <property type="match status" value="1"/>
</dbReference>
<name>A0ABV6NKG8_9BACI</name>
<dbReference type="SUPFAM" id="SSF55729">
    <property type="entry name" value="Acyl-CoA N-acyltransferases (Nat)"/>
    <property type="match status" value="1"/>
</dbReference>